<proteinExistence type="predicted"/>
<reference evidence="1" key="1">
    <citation type="submission" date="2020-11" db="EMBL/GenBank/DDBJ databases">
        <title>Nocardioides cynanchi sp. nov., isolated from soil of rhizosphere of Cynanchum wilfordii.</title>
        <authorList>
            <person name="Lee J.-S."/>
            <person name="Suh M.K."/>
            <person name="Kim J.-S."/>
        </authorList>
    </citation>
    <scope>NUCLEOTIDE SEQUENCE</scope>
    <source>
        <strain evidence="1">KCTC 19276</strain>
    </source>
</reference>
<dbReference type="RefSeq" id="WP_194698724.1">
    <property type="nucleotide sequence ID" value="NZ_JADKPO010000079.1"/>
</dbReference>
<dbReference type="Proteomes" id="UP000660668">
    <property type="component" value="Unassembled WGS sequence"/>
</dbReference>
<dbReference type="AlphaFoldDB" id="A0A930YRD9"/>
<evidence type="ECO:0000313" key="2">
    <source>
        <dbReference type="Proteomes" id="UP000660668"/>
    </source>
</evidence>
<dbReference type="Gene3D" id="1.10.443.10">
    <property type="entry name" value="Intergrase catalytic core"/>
    <property type="match status" value="1"/>
</dbReference>
<dbReference type="GO" id="GO:0003677">
    <property type="term" value="F:DNA binding"/>
    <property type="evidence" value="ECO:0007669"/>
    <property type="project" value="InterPro"/>
</dbReference>
<comment type="caution">
    <text evidence="1">The sequence shown here is derived from an EMBL/GenBank/DDBJ whole genome shotgun (WGS) entry which is preliminary data.</text>
</comment>
<evidence type="ECO:0008006" key="3">
    <source>
        <dbReference type="Google" id="ProtNLM"/>
    </source>
</evidence>
<dbReference type="InterPro" id="IPR013762">
    <property type="entry name" value="Integrase-like_cat_sf"/>
</dbReference>
<dbReference type="EMBL" id="JADKPO010000079">
    <property type="protein sequence ID" value="MBF4770580.1"/>
    <property type="molecule type" value="Genomic_DNA"/>
</dbReference>
<keyword evidence="2" id="KW-1185">Reference proteome</keyword>
<dbReference type="GO" id="GO:0015074">
    <property type="term" value="P:DNA integration"/>
    <property type="evidence" value="ECO:0007669"/>
    <property type="project" value="InterPro"/>
</dbReference>
<accession>A0A930YRD9</accession>
<organism evidence="1 2">
    <name type="scientific">Nocardioides agariphilus</name>
    <dbReference type="NCBI Taxonomy" id="433664"/>
    <lineage>
        <taxon>Bacteria</taxon>
        <taxon>Bacillati</taxon>
        <taxon>Actinomycetota</taxon>
        <taxon>Actinomycetes</taxon>
        <taxon>Propionibacteriales</taxon>
        <taxon>Nocardioidaceae</taxon>
        <taxon>Nocardioides</taxon>
    </lineage>
</organism>
<protein>
    <recommendedName>
        <fullName evidence="3">Tyr recombinase domain-containing protein</fullName>
    </recommendedName>
</protein>
<dbReference type="GO" id="GO:0006310">
    <property type="term" value="P:DNA recombination"/>
    <property type="evidence" value="ECO:0007669"/>
    <property type="project" value="InterPro"/>
</dbReference>
<evidence type="ECO:0000313" key="1">
    <source>
        <dbReference type="EMBL" id="MBF4770580.1"/>
    </source>
</evidence>
<name>A0A930YRD9_9ACTN</name>
<gene>
    <name evidence="1" type="ORF">ISU10_22675</name>
</gene>
<sequence length="71" mass="7517">MNEDSGSRRRDLPDLVFFMLANGVRIGEALAVVRPEVDLDSGTVEVTSTLIRVKGEGCGGSKRRPAAANAS</sequence>